<feature type="region of interest" description="Disordered" evidence="1">
    <location>
        <begin position="95"/>
        <end position="201"/>
    </location>
</feature>
<feature type="compositionally biased region" description="Low complexity" evidence="1">
    <location>
        <begin position="140"/>
        <end position="149"/>
    </location>
</feature>
<reference evidence="3" key="2">
    <citation type="journal article" date="2021" name="Sci. Data">
        <title>Chromosome-scale genome sequencing, assembly and annotation of six genomes from subfamily Leishmaniinae.</title>
        <authorList>
            <person name="Almutairi H."/>
            <person name="Urbaniak M.D."/>
            <person name="Bates M.D."/>
            <person name="Jariyapan N."/>
            <person name="Kwakye-Nuako G."/>
            <person name="Thomaz Soccol V."/>
            <person name="Al-Salem W.S."/>
            <person name="Dillon R.J."/>
            <person name="Bates P.A."/>
            <person name="Gatherer D."/>
        </authorList>
    </citation>
    <scope>NUCLEOTIDE SEQUENCE [LARGE SCALE GENOMIC DNA]</scope>
</reference>
<reference evidence="3" key="1">
    <citation type="journal article" date="2021" name="Microbiol. Resour. Announc.">
        <title>LGAAP: Leishmaniinae Genome Assembly and Annotation Pipeline.</title>
        <authorList>
            <person name="Almutairi H."/>
            <person name="Urbaniak M.D."/>
            <person name="Bates M.D."/>
            <person name="Jariyapan N."/>
            <person name="Kwakye-Nuako G."/>
            <person name="Thomaz-Soccol V."/>
            <person name="Al-Salem W.S."/>
            <person name="Dillon R.J."/>
            <person name="Bates P.A."/>
            <person name="Gatherer D."/>
        </authorList>
    </citation>
    <scope>NUCLEOTIDE SEQUENCE [LARGE SCALE GENOMIC DNA]</scope>
</reference>
<organism evidence="2 3">
    <name type="scientific">Leishmania orientalis</name>
    <dbReference type="NCBI Taxonomy" id="2249476"/>
    <lineage>
        <taxon>Eukaryota</taxon>
        <taxon>Discoba</taxon>
        <taxon>Euglenozoa</taxon>
        <taxon>Kinetoplastea</taxon>
        <taxon>Metakinetoplastina</taxon>
        <taxon>Trypanosomatida</taxon>
        <taxon>Trypanosomatidae</taxon>
        <taxon>Leishmaniinae</taxon>
        <taxon>Leishmania</taxon>
    </lineage>
</organism>
<feature type="compositionally biased region" description="Basic and acidic residues" evidence="1">
    <location>
        <begin position="125"/>
        <end position="138"/>
    </location>
</feature>
<dbReference type="AlphaFoldDB" id="A0A836G6X0"/>
<gene>
    <name evidence="2" type="ORF">LSCM4_01706</name>
</gene>
<dbReference type="EMBL" id="JAFHLR010000035">
    <property type="protein sequence ID" value="KAG5466554.1"/>
    <property type="molecule type" value="Genomic_DNA"/>
</dbReference>
<keyword evidence="3" id="KW-1185">Reference proteome</keyword>
<sequence>MTSNPYIAQHYGSSMEVMANGHEDETDATMGFRRFRNAPHMTHTVFRPSKNLGAPCTAAASPSALCIHNICQTSAPDAFSVPRLHKGVLIDEFPSHPQTPRCPKSTASLPPLLPADRLSVGSSDGFRERGTDHLREWVKTSTNTSTCSTGNADGDHPDAAAGNGKTHSSRELVSASASAPQPSPGIESEHKCASAPEPPGSLVLSKASQVLSDRRPSVSVSPESLNLLHVKSPMTSPTALPAPEAPSETAVDAALHRLRDALAQAQRVLDKSRIHGDARGLPLPPAMPPERVEPVQDHRQGAVPRAPTTTHCFPNEEGTLDDSLDCLSPLVSTHMALNTFPSVERRVGVVAATSLSSAVAKVADTVSVPDETRFMVLCAVTHPSAIMERRLRRRGPATEMLQGGLGSPAARSPLAMPAVTGTRRTSPRRIAEVQRSPVIVRTSALAPPTSAAQQLQCSSSGNASSDGHHGSRAATQRSPAEGTVSPLPRDKPPGMPGLAEFLRAGNPNGFSSLSAATRTTAPAVAKASPSTRGPRRRSGSTVAAAPVVQLGHAPPGSLRRGPSGAAQPHADRAITPSSQLPYAHTDGSVTAADISPRRGSSRARRVDALPSYAQPTLSWLSKGPEASADEFPLGGVTSPQRSPLKDLATASRDGEHSDRAPL</sequence>
<feature type="compositionally biased region" description="Basic and acidic residues" evidence="1">
    <location>
        <begin position="652"/>
        <end position="662"/>
    </location>
</feature>
<feature type="region of interest" description="Disordered" evidence="1">
    <location>
        <begin position="445"/>
        <end position="662"/>
    </location>
</feature>
<proteinExistence type="predicted"/>
<dbReference type="KEGG" id="loi:92357687"/>
<name>A0A836G6X0_9TRYP</name>
<dbReference type="Proteomes" id="UP000674143">
    <property type="component" value="Unassembled WGS sequence"/>
</dbReference>
<evidence type="ECO:0000313" key="3">
    <source>
        <dbReference type="Proteomes" id="UP000674143"/>
    </source>
</evidence>
<dbReference type="GeneID" id="92357687"/>
<evidence type="ECO:0000313" key="2">
    <source>
        <dbReference type="EMBL" id="KAG5466554.1"/>
    </source>
</evidence>
<feature type="compositionally biased region" description="Polar residues" evidence="1">
    <location>
        <begin position="450"/>
        <end position="465"/>
    </location>
</feature>
<dbReference type="RefSeq" id="XP_067059444.1">
    <property type="nucleotide sequence ID" value="XM_067203753.1"/>
</dbReference>
<accession>A0A836G6X0</accession>
<evidence type="ECO:0000256" key="1">
    <source>
        <dbReference type="SAM" id="MobiDB-lite"/>
    </source>
</evidence>
<feature type="compositionally biased region" description="Polar residues" evidence="1">
    <location>
        <begin position="508"/>
        <end position="520"/>
    </location>
</feature>
<comment type="caution">
    <text evidence="2">The sequence shown here is derived from an EMBL/GenBank/DDBJ whole genome shotgun (WGS) entry which is preliminary data.</text>
</comment>
<protein>
    <submittedName>
        <fullName evidence="2">Uncharacterized protein</fullName>
    </submittedName>
</protein>